<feature type="region of interest" description="Disordered" evidence="1">
    <location>
        <begin position="3449"/>
        <end position="3476"/>
    </location>
</feature>
<dbReference type="EMBL" id="CP038437">
    <property type="protein sequence ID" value="QEM80331.1"/>
    <property type="molecule type" value="Genomic_DNA"/>
</dbReference>
<feature type="compositionally biased region" description="Polar residues" evidence="1">
    <location>
        <begin position="1302"/>
        <end position="1313"/>
    </location>
</feature>
<feature type="domain" description="RapA2 cadherin-like" evidence="3">
    <location>
        <begin position="3307"/>
        <end position="3399"/>
    </location>
</feature>
<feature type="region of interest" description="Disordered" evidence="1">
    <location>
        <begin position="2659"/>
        <end position="2716"/>
    </location>
</feature>
<feature type="compositionally biased region" description="Acidic residues" evidence="1">
    <location>
        <begin position="572"/>
        <end position="581"/>
    </location>
</feature>
<proteinExistence type="predicted"/>
<organism evidence="4 5">
    <name type="scientific">Halomonas binhaiensis</name>
    <dbReference type="NCBI Taxonomy" id="2562282"/>
    <lineage>
        <taxon>Bacteria</taxon>
        <taxon>Pseudomonadati</taxon>
        <taxon>Pseudomonadota</taxon>
        <taxon>Gammaproteobacteria</taxon>
        <taxon>Oceanospirillales</taxon>
        <taxon>Halomonadaceae</taxon>
        <taxon>Halomonas</taxon>
    </lineage>
</organism>
<evidence type="ECO:0000256" key="1">
    <source>
        <dbReference type="SAM" id="MobiDB-lite"/>
    </source>
</evidence>
<dbReference type="InterPro" id="IPR013783">
    <property type="entry name" value="Ig-like_fold"/>
</dbReference>
<name>A0A5C1NBK0_9GAMM</name>
<feature type="region of interest" description="Disordered" evidence="1">
    <location>
        <begin position="565"/>
        <end position="590"/>
    </location>
</feature>
<feature type="region of interest" description="Disordered" evidence="1">
    <location>
        <begin position="2389"/>
        <end position="2440"/>
    </location>
</feature>
<feature type="domain" description="RapA2 cadherin-like" evidence="3">
    <location>
        <begin position="2907"/>
        <end position="3003"/>
    </location>
</feature>
<feature type="domain" description="RapA2 cadherin-like" evidence="3">
    <location>
        <begin position="2649"/>
        <end position="2741"/>
    </location>
</feature>
<dbReference type="Pfam" id="PF14252">
    <property type="entry name" value="DUF4347"/>
    <property type="match status" value="1"/>
</dbReference>
<feature type="domain" description="RapA2 cadherin-like" evidence="3">
    <location>
        <begin position="3169"/>
        <end position="3270"/>
    </location>
</feature>
<feature type="compositionally biased region" description="Polar residues" evidence="1">
    <location>
        <begin position="2810"/>
        <end position="2821"/>
    </location>
</feature>
<feature type="compositionally biased region" description="Low complexity" evidence="1">
    <location>
        <begin position="3708"/>
        <end position="3724"/>
    </location>
</feature>
<evidence type="ECO:0000313" key="5">
    <source>
        <dbReference type="Proteomes" id="UP000324285"/>
    </source>
</evidence>
<evidence type="ECO:0000259" key="3">
    <source>
        <dbReference type="Pfam" id="PF17803"/>
    </source>
</evidence>
<feature type="domain" description="DUF4347" evidence="2">
    <location>
        <begin position="68"/>
        <end position="222"/>
    </location>
</feature>
<dbReference type="InterPro" id="IPR040853">
    <property type="entry name" value="RapA2_cadherin-like"/>
</dbReference>
<dbReference type="Proteomes" id="UP000324285">
    <property type="component" value="Chromosome"/>
</dbReference>
<feature type="compositionally biased region" description="Acidic residues" evidence="1">
    <location>
        <begin position="2423"/>
        <end position="2438"/>
    </location>
</feature>
<sequence length="3812" mass="392357">MKGTRPRPRLIALEPRLLFDGAAAAAVDQETPDHQNDRGVDTTHHAAMNADQEVQEASRSQLQAKRHLVVLDSRLDPQQRQSIIDNTRDTAELVVVESGQDGIDAITSALAGMDDVASIEIFSHGADGQFLLGNSHVSVDTLPQLEQQLGQWRDALNADADLLLYGCRVGEGASGQQLIDGLADATGADVAASDDDTGEARFGGDWQLETTRGDIDQQTGTDLVGLASMEGLLPAAPTVSLGAASQEVPLGESFDFTVSFRNTSAEIGYAPFIHLYVPTTGKDGAGAEIDDGITVNSASYVGGNLPITTVTFDDNGQAEHPIAKDANGNAVIINAADYGYRAGDTLVVVEIPFSSFGPDQPAIEVTFTATLSDLADTSATDGSPELDITAIGGFELGHDPLDNPQDDPSVIGTNPSVITIMPTVVDVEQTLNMTEDETATGENYIHSLTTTIKPAGIDPEVQTINNVVVTQPVPTNVQVTSIDPGSGTLTSITLASGQVVTNPTIIQAMIDRDDVFITEYTVEYAELTGAESSTVEFYVPEQDAEGNPVINPDTGDDVTITFDAPTGSGEWDPIDDRDEPDGGGTIDFSGTGEPISFTAKSIALHKTATIVTDTGAPGLTPGDTLDYQLQMTLSDYFAFGSSSQEQGQFVVTDTLGNGQTVQGTPTMTVTFVDGDGNVQQDVTVDLIYTEITNSDGTTALEFDVAASMEAAFPGQPWLAGDDAFDQVHDGTPTSATINYTTVIAEEYATGVDHPAINEGDSVSNSAVVNADILIDENNTTGFDESDNSSTETTVPTGQVDITIPSGDAELSPGEDVTFTISYDLITGDHENFTLTVYLPLPLLDTSGINWTEGSGPNTWALNAANTHGGEIISVASGPGNSLVFTFADVSDATAPSTIAIDFTMTVGDQPFADQRSLDVLAQSSQTTTLDKNELISEDVVRVQSVAEPVVDITHGVVSASNGTVSGTDGNWAAPGSSGAPHAGPVTDPSVGDGGVSDIDAGDTLRLATILKNTGGGGAYDVATTIEIPSDLAFVGGSLDAANLILTRGDGTELIEGTDYEVNGNTITLLDADNQATLLAGRDGTDNDNNGLNVIVITYDVQVVAAVAASRTMGSTATLNNYASVEGGEDFTPNDLSDDATQQVAAPEVSIGYKDGSLTDDDSSESHTSGTNLVVGESMDYDIVVTLPEGTTQDLNVSDLIPPGMVLDTTFNGGLGYELIQTSAGSGALSADFAGTVSVGSVNADGSLSFTASSADADNDTGNNSFVIRLRLIADNVQGNQQGTTHTNDAELSYSDPDGDEVNGTTPLDRNVASTGDGVVTNIVEPTVTIEQELTVPADPGPGVDFGDEVEFTITLNNTSGTDAFDLTLNTLLPEHVDDLSIASVVDSAGNVTAADFIIEDGVLRLADGSNVDLSNGQSITITISGTVGPLAADFASLNSEAQVQWTSLDDEVTSSVGEERTGVDGALNSGVLNDYQQQDILAIPVAQELRVSRVGGLDDTSAADPTSGPSEDVAVGEIIRYRVVGLIPEGLPTNYSLTIQVDEGLTILPETANQILIALISNGNGLFPIVDTGANQIDGNEQSPEAGDIPTDLSNGPSGVLNPNLYTISADGRTLTINLATIANNDDGDKPPEQDDAEGISLEFNVRVDNVAGNIAGTQLGMTVTESRNGTDFTSERIVENIAEPGFSGLDKSVVDFDPGVGSSTGNAVVDVGFSQNGTAPAYDVSLTDAFPEGSNYTVNSVTIDGVSYDLGSLPDGVSVDTTDGVTVTFAQLDPGQSVTVNYSVDVPNDSVVAEADAQATLTWSSLPEDFTEFAGSTVGADGSVEGERDGRDGAGGVNDYILTDGAGLGIIEGTLWDDTNNANGVQDADEAAFAGQTVTLTWAGNDGQFGSADDEQFTIETDANGQYQFGVLPTGLYRITAADEFTDADAGDVRARYDSDGGTFGDGSLADITITLGEGSESPANIGYVQLNDAPVNEGVDSATAEGDEDAVIDITGLSISDPDARDSDTLQVTLEVLSGTLSIDDAGGADLQGDGSATLVITGTVAQINTALSNLTYQGNLNFNGEDTLTITTNDQGSFGDNPDVDLGNGIPGQNPDDALEDVDTLVITVNAVNDAPTANDDTAIAVEAGGTNNNQVGVDPNGFVLNNDTDVDIATNDDVLSVIQAGMDADNLQAVDADPSQPLEIAGTYGTLIIGSDGFAQYIVDNDNPDVQALRQSGDTLSESFVYEIADLADATSQASISVTIQGANDTPVAEDDTATAIEAGGVNNGSGGQDASGNVLDNDSDVDEYGETQAVSAIRVGDKDADGAFTDVSAGTGSADGTSITGQYGTLTIGADGSYLYVVDNDNTDVQRLTDGDSLSEDFSYVVTDAGGLDDIATLTITIDGSQDNPVATDNSTTAQAPSTDGNTPAQNGTGNLITDDDGDGVDDDVDEVDQPNTNLAVNGIRTGEESAGGTLTEVTAGTDVTGSYGTLTVNPDGSYEYVVDGSNPDVQALAAGETITETFTYQLVDTDGNTDLAQLVVTITGANDPPVPVDDNATAIEAGGVDNGTPGVDPSGNVLDNDSDVDDPTADLSVSDFSQGGTSVAAGQTITGAYGSLTINADGSYSYVLDNDNPQVQALRTAGNTLGEVFTYTVVDPAGSATTATLTITIEGRNDTPVANDDDATAIEAGGIDNGTPGSDPSGNVLDNDSDVDGADNGETKSVVSVSQGSNSAQAGESLAGQYGTLVINADGSYTYVVDNDNPDVQALRTSGQTLTDNFDYVMRDTAGATSQAALTIVIQGANDTPVANDDSAIAVEAGGIDNGTPGTDPSGNVLDNDSDVDGADNGETKTVVSVSQGSNSAQAGESLAGQYGTLVINADGSYRYVVDNDNPDVQALRTPGQTLTENFDYVMRDTAGANASARLTIVIQGANDTPVANDDSAIAVEAGGTNNGSGGVDPSGNVLDNDTDVDAGDNKIVTGIRTGSEAEDGDLLGVAGNRTIAGEYGSLTIHADGSFTYVVDNSLAAVQALVPGETLQEAFTYRMRDTAGDTDIAQLTLTIRGAWDAPVASNDFAYAVADTPDNPTPGIDPSGNLLSNDSDVDGNDSLGVGGVRAGAESAGAVPDNMTDAGVTIVGDYGTLTVMPDGSYTYVVDDAALVGLDPLGFVVDRFTYSAQDLGGLTDPAQLTVFVRGRNEAPVAENDTGQAIEAGGLGNATPGSPANGNVLDNDSDPDADVAPGPSGPNLQVIGIRTGDIDGSGSAGAVGEYLQGQYGRLIINSDGSYTYEVNDDDPAVQALRQSGQTLVDVFTYTIGDRWAAESSAELSVTIDGRNDTPIASDDDATAVEAGGIDNGTPGIDPSGNVLDNDTDVDGTGYGETKHVVSVSQGNGTALAGQTLQGRYGTLIINADGSYRYEVDNDNPTVQALRTAGETLTERFDYVMRDTAGDTSNARLTIVIQGANDNPVARDDSNFASDQTPEPQATGNVLPNDNDVDGGDELHVVDVRPLDGGDTAAAGQALYGRYGTLLLNADGSYEYIIDMSNSEVLRAAGRGAILDDVFVYRITDKAGATATANLTITLDIAAPYIPVKDGIGPHFLDRDPWQPGPGSDLGFEPVVYVTPEVQRSNLEASNYLRLSHGANPRLVTLPEIQSLSLAEGLGQVEGQFVRDSVLISRAFAEQDSLLLLGRHGRTSLSADGLLPDPSFYAPTRSAMFEGTLSDDDAPQQAPSQQSAPSLAPQANDGRPALPPGARWVDGPPALSDGSEGHDGSVADNASTADSTLTANTTIANTTTASAMPDAATSVAPSFRQQLLAATQHVVPFSGESDS</sequence>
<reference evidence="4" key="1">
    <citation type="submission" date="2021-02" db="EMBL/GenBank/DDBJ databases">
        <title>Strain Y2R2, a novel species of the genus Halomonas.</title>
        <authorList>
            <person name="Huang H."/>
        </authorList>
    </citation>
    <scope>NUCLEOTIDE SEQUENCE</scope>
    <source>
        <strain evidence="4">Y2R2</strain>
    </source>
</reference>
<dbReference type="SUPFAM" id="SSF117074">
    <property type="entry name" value="Hypothetical protein PA1324"/>
    <property type="match status" value="1"/>
</dbReference>
<feature type="compositionally biased region" description="Low complexity" evidence="1">
    <location>
        <begin position="972"/>
        <end position="984"/>
    </location>
</feature>
<feature type="domain" description="RapA2 cadherin-like" evidence="3">
    <location>
        <begin position="2107"/>
        <end position="2205"/>
    </location>
</feature>
<feature type="domain" description="RapA2 cadherin-like" evidence="3">
    <location>
        <begin position="2242"/>
        <end position="2345"/>
    </location>
</feature>
<keyword evidence="5" id="KW-1185">Reference proteome</keyword>
<evidence type="ECO:0000313" key="4">
    <source>
        <dbReference type="EMBL" id="QEM80331.1"/>
    </source>
</evidence>
<feature type="compositionally biased region" description="Polar residues" evidence="1">
    <location>
        <begin position="3201"/>
        <end position="3212"/>
    </location>
</feature>
<feature type="compositionally biased region" description="Polar residues" evidence="1">
    <location>
        <begin position="2389"/>
        <end position="2421"/>
    </location>
</feature>
<dbReference type="KEGG" id="hbh:E4T21_01225"/>
<feature type="compositionally biased region" description="Polar residues" evidence="1">
    <location>
        <begin position="2681"/>
        <end position="2692"/>
    </location>
</feature>
<feature type="region of interest" description="Disordered" evidence="1">
    <location>
        <begin position="1278"/>
        <end position="1316"/>
    </location>
</feature>
<dbReference type="InterPro" id="IPR025592">
    <property type="entry name" value="DUF4347"/>
</dbReference>
<feature type="domain" description="RapA2 cadherin-like" evidence="3">
    <location>
        <begin position="2778"/>
        <end position="2870"/>
    </location>
</feature>
<dbReference type="RefSeq" id="WP_149282802.1">
    <property type="nucleotide sequence ID" value="NZ_CP038437.2"/>
</dbReference>
<gene>
    <name evidence="4" type="ORF">E4T21_01225</name>
</gene>
<dbReference type="NCBIfam" id="TIGR01965">
    <property type="entry name" value="VCBS_repeat"/>
    <property type="match status" value="11"/>
</dbReference>
<feature type="domain" description="RapA2 cadherin-like" evidence="3">
    <location>
        <begin position="3039"/>
        <end position="3135"/>
    </location>
</feature>
<feature type="compositionally biased region" description="Polar residues" evidence="1">
    <location>
        <begin position="3456"/>
        <end position="3473"/>
    </location>
</feature>
<dbReference type="InterPro" id="IPR010221">
    <property type="entry name" value="VCBS_dom"/>
</dbReference>
<feature type="region of interest" description="Disordered" evidence="1">
    <location>
        <begin position="963"/>
        <end position="995"/>
    </location>
</feature>
<feature type="region of interest" description="Disordered" evidence="1">
    <location>
        <begin position="3699"/>
        <end position="3762"/>
    </location>
</feature>
<dbReference type="Pfam" id="PF17803">
    <property type="entry name" value="Cadherin_4"/>
    <property type="match status" value="10"/>
</dbReference>
<feature type="domain" description="RapA2 cadherin-like" evidence="3">
    <location>
        <begin position="2522"/>
        <end position="2612"/>
    </location>
</feature>
<evidence type="ECO:0000259" key="2">
    <source>
        <dbReference type="Pfam" id="PF14252"/>
    </source>
</evidence>
<feature type="region of interest" description="Disordered" evidence="1">
    <location>
        <begin position="2806"/>
        <end position="2833"/>
    </location>
</feature>
<dbReference type="OrthoDB" id="6057062at2"/>
<feature type="region of interest" description="Disordered" evidence="1">
    <location>
        <begin position="3192"/>
        <end position="3236"/>
    </location>
</feature>
<dbReference type="Gene3D" id="2.60.40.10">
    <property type="entry name" value="Immunoglobulins"/>
    <property type="match status" value="8"/>
</dbReference>
<protein>
    <submittedName>
        <fullName evidence="4">VCBS domain-containing protein</fullName>
    </submittedName>
</protein>
<feature type="compositionally biased region" description="Polar residues" evidence="1">
    <location>
        <begin position="2705"/>
        <end position="2716"/>
    </location>
</feature>
<accession>A0A5C1NBK0</accession>
<feature type="domain" description="RapA2 cadherin-like" evidence="3">
    <location>
        <begin position="3436"/>
        <end position="3521"/>
    </location>
</feature>
<feature type="region of interest" description="Disordered" evidence="1">
    <location>
        <begin position="2266"/>
        <end position="2287"/>
    </location>
</feature>